<feature type="compositionally biased region" description="Polar residues" evidence="1">
    <location>
        <begin position="67"/>
        <end position="84"/>
    </location>
</feature>
<accession>A0A6G1CGG4</accession>
<feature type="region of interest" description="Disordered" evidence="1">
    <location>
        <begin position="47"/>
        <end position="87"/>
    </location>
</feature>
<dbReference type="Proteomes" id="UP000479710">
    <property type="component" value="Unassembled WGS sequence"/>
</dbReference>
<organism evidence="2 3">
    <name type="scientific">Oryza meyeriana var. granulata</name>
    <dbReference type="NCBI Taxonomy" id="110450"/>
    <lineage>
        <taxon>Eukaryota</taxon>
        <taxon>Viridiplantae</taxon>
        <taxon>Streptophyta</taxon>
        <taxon>Embryophyta</taxon>
        <taxon>Tracheophyta</taxon>
        <taxon>Spermatophyta</taxon>
        <taxon>Magnoliopsida</taxon>
        <taxon>Liliopsida</taxon>
        <taxon>Poales</taxon>
        <taxon>Poaceae</taxon>
        <taxon>BOP clade</taxon>
        <taxon>Oryzoideae</taxon>
        <taxon>Oryzeae</taxon>
        <taxon>Oryzinae</taxon>
        <taxon>Oryza</taxon>
        <taxon>Oryza meyeriana</taxon>
    </lineage>
</organism>
<proteinExistence type="predicted"/>
<evidence type="ECO:0000313" key="3">
    <source>
        <dbReference type="Proteomes" id="UP000479710"/>
    </source>
</evidence>
<sequence length="145" mass="15394">MVVLCLRAPAPAQAPHLAVGDLMKREALLREAASEYKQEEAACCAAAAGVKDDDEDQGHPHDRFFSEPSSTPWERETSTPSEPTHNAPMVVLCLPAAQPHLLAAGRPKRAAPSAAISVPQCKKARAAPVPSAATSRRRGASERAR</sequence>
<name>A0A6G1CGG4_9ORYZ</name>
<dbReference type="EMBL" id="SPHZ02000009">
    <property type="protein sequence ID" value="KAF0899246.1"/>
    <property type="molecule type" value="Genomic_DNA"/>
</dbReference>
<feature type="region of interest" description="Disordered" evidence="1">
    <location>
        <begin position="104"/>
        <end position="145"/>
    </location>
</feature>
<comment type="caution">
    <text evidence="2">The sequence shown here is derived from an EMBL/GenBank/DDBJ whole genome shotgun (WGS) entry which is preliminary data.</text>
</comment>
<gene>
    <name evidence="2" type="ORF">E2562_015903</name>
</gene>
<dbReference type="AlphaFoldDB" id="A0A6G1CGG4"/>
<evidence type="ECO:0000256" key="1">
    <source>
        <dbReference type="SAM" id="MobiDB-lite"/>
    </source>
</evidence>
<reference evidence="2 3" key="1">
    <citation type="submission" date="2019-11" db="EMBL/GenBank/DDBJ databases">
        <title>Whole genome sequence of Oryza granulata.</title>
        <authorList>
            <person name="Li W."/>
        </authorList>
    </citation>
    <scope>NUCLEOTIDE SEQUENCE [LARGE SCALE GENOMIC DNA]</scope>
    <source>
        <strain evidence="3">cv. Menghai</strain>
        <tissue evidence="2">Leaf</tissue>
    </source>
</reference>
<evidence type="ECO:0000313" key="2">
    <source>
        <dbReference type="EMBL" id="KAF0899246.1"/>
    </source>
</evidence>
<protein>
    <submittedName>
        <fullName evidence="2">Uncharacterized protein</fullName>
    </submittedName>
</protein>
<keyword evidence="3" id="KW-1185">Reference proteome</keyword>